<evidence type="ECO:0000256" key="7">
    <source>
        <dbReference type="PIRSR" id="PIRSR600223-1"/>
    </source>
</evidence>
<proteinExistence type="inferred from homology"/>
<dbReference type="Gene3D" id="2.10.109.10">
    <property type="entry name" value="Umud Fragment, subunit A"/>
    <property type="match status" value="1"/>
</dbReference>
<feature type="non-terminal residue" evidence="9">
    <location>
        <position position="107"/>
    </location>
</feature>
<dbReference type="EMBL" id="KL584762">
    <property type="protein sequence ID" value="KEQ94349.1"/>
    <property type="molecule type" value="Genomic_DNA"/>
</dbReference>
<keyword evidence="5" id="KW-0472">Membrane</keyword>
<dbReference type="OMA" id="LCKGPSM"/>
<dbReference type="InterPro" id="IPR000223">
    <property type="entry name" value="Pept_S26A_signal_pept_1"/>
</dbReference>
<feature type="domain" description="Peptidase S26" evidence="8">
    <location>
        <begin position="4"/>
        <end position="59"/>
    </location>
</feature>
<dbReference type="InterPro" id="IPR052064">
    <property type="entry name" value="Mito_IMP1_subunit"/>
</dbReference>
<dbReference type="HOGENOM" id="CLU_028723_4_4_1"/>
<keyword evidence="3" id="KW-0378">Hydrolase</keyword>
<protein>
    <recommendedName>
        <fullName evidence="8">Peptidase S26 domain-containing protein</fullName>
    </recommendedName>
</protein>
<dbReference type="InParanoid" id="A0A074YE63"/>
<name>A0A074YE63_AURSE</name>
<evidence type="ECO:0000256" key="5">
    <source>
        <dbReference type="ARBA" id="ARBA00023136"/>
    </source>
</evidence>
<keyword evidence="4" id="KW-0496">Mitochondrion</keyword>
<dbReference type="STRING" id="1043005.A0A074YE63"/>
<dbReference type="Proteomes" id="UP000030641">
    <property type="component" value="Unassembled WGS sequence"/>
</dbReference>
<organism evidence="9 10">
    <name type="scientific">Aureobasidium subglaciale (strain EXF-2481)</name>
    <name type="common">Aureobasidium pullulans var. subglaciale</name>
    <dbReference type="NCBI Taxonomy" id="1043005"/>
    <lineage>
        <taxon>Eukaryota</taxon>
        <taxon>Fungi</taxon>
        <taxon>Dikarya</taxon>
        <taxon>Ascomycota</taxon>
        <taxon>Pezizomycotina</taxon>
        <taxon>Dothideomycetes</taxon>
        <taxon>Dothideomycetidae</taxon>
        <taxon>Dothideales</taxon>
        <taxon>Saccotheciaceae</taxon>
        <taxon>Aureobasidium</taxon>
    </lineage>
</organism>
<comment type="similarity">
    <text evidence="6">Belongs to the peptidase S26 family. IMP1 subfamily.</text>
</comment>
<dbReference type="PRINTS" id="PR00727">
    <property type="entry name" value="LEADERPTASE"/>
</dbReference>
<dbReference type="Pfam" id="PF10502">
    <property type="entry name" value="Peptidase_S26"/>
    <property type="match status" value="2"/>
</dbReference>
<dbReference type="GeneID" id="25368940"/>
<evidence type="ECO:0000256" key="6">
    <source>
        <dbReference type="ARBA" id="ARBA00038445"/>
    </source>
</evidence>
<dbReference type="GO" id="GO:0006627">
    <property type="term" value="P:protein processing involved in protein targeting to mitochondrion"/>
    <property type="evidence" value="ECO:0007669"/>
    <property type="project" value="TreeGrafter"/>
</dbReference>
<evidence type="ECO:0000313" key="9">
    <source>
        <dbReference type="EMBL" id="KEQ94349.1"/>
    </source>
</evidence>
<dbReference type="InterPro" id="IPR036286">
    <property type="entry name" value="LexA/Signal_pep-like_sf"/>
</dbReference>
<dbReference type="RefSeq" id="XP_013342928.1">
    <property type="nucleotide sequence ID" value="XM_013487474.1"/>
</dbReference>
<keyword evidence="2" id="KW-0999">Mitochondrion inner membrane</keyword>
<dbReference type="GO" id="GO:0004252">
    <property type="term" value="F:serine-type endopeptidase activity"/>
    <property type="evidence" value="ECO:0007669"/>
    <property type="project" value="InterPro"/>
</dbReference>
<feature type="active site" evidence="7">
    <location>
        <position position="5"/>
    </location>
</feature>
<dbReference type="OrthoDB" id="308440at2759"/>
<comment type="subcellular location">
    <subcellularLocation>
        <location evidence="1">Mitochondrion inner membrane</location>
    </subcellularLocation>
</comment>
<evidence type="ECO:0000256" key="2">
    <source>
        <dbReference type="ARBA" id="ARBA00022792"/>
    </source>
</evidence>
<evidence type="ECO:0000259" key="8">
    <source>
        <dbReference type="Pfam" id="PF10502"/>
    </source>
</evidence>
<dbReference type="GO" id="GO:0042720">
    <property type="term" value="C:mitochondrial inner membrane peptidase complex"/>
    <property type="evidence" value="ECO:0007669"/>
    <property type="project" value="TreeGrafter"/>
</dbReference>
<dbReference type="PANTHER" id="PTHR12383">
    <property type="entry name" value="PROTEASE FAMILY S26 MITOCHONDRIAL INNER MEMBRANE PROTEASE-RELATED"/>
    <property type="match status" value="1"/>
</dbReference>
<gene>
    <name evidence="9" type="ORF">AUEXF2481DRAFT_54116</name>
</gene>
<feature type="domain" description="Peptidase S26" evidence="8">
    <location>
        <begin position="73"/>
        <end position="107"/>
    </location>
</feature>
<evidence type="ECO:0000313" key="10">
    <source>
        <dbReference type="Proteomes" id="UP000030641"/>
    </source>
</evidence>
<dbReference type="CDD" id="cd06530">
    <property type="entry name" value="S26_SPase_I"/>
    <property type="match status" value="1"/>
</dbReference>
<dbReference type="InterPro" id="IPR019533">
    <property type="entry name" value="Peptidase_S26"/>
</dbReference>
<accession>A0A074YE63</accession>
<feature type="non-terminal residue" evidence="9">
    <location>
        <position position="1"/>
    </location>
</feature>
<dbReference type="PANTHER" id="PTHR12383:SF16">
    <property type="entry name" value="MITOCHONDRIAL INNER MEMBRANE PROTEASE SUBUNIT 1"/>
    <property type="match status" value="1"/>
</dbReference>
<sequence length="107" mass="11579">TWGPSMLPTLNSVGTTVIVSKWYRRGRGIEVGDIVSYKHPVEGEVTTIKRVIGMPGDFVLRDTPGKGDGTMIQVPLGHCWTVGDNLSASRDSRMYGPVPLALIKGKV</sequence>
<dbReference type="AlphaFoldDB" id="A0A074YE63"/>
<dbReference type="SUPFAM" id="SSF51306">
    <property type="entry name" value="LexA/Signal peptidase"/>
    <property type="match status" value="1"/>
</dbReference>
<dbReference type="FunCoup" id="A0A074YE63">
    <property type="interactions" value="394"/>
</dbReference>
<evidence type="ECO:0000256" key="4">
    <source>
        <dbReference type="ARBA" id="ARBA00023128"/>
    </source>
</evidence>
<evidence type="ECO:0000256" key="3">
    <source>
        <dbReference type="ARBA" id="ARBA00022801"/>
    </source>
</evidence>
<reference evidence="9 10" key="1">
    <citation type="journal article" date="2014" name="BMC Genomics">
        <title>Genome sequencing of four Aureobasidium pullulans varieties: biotechnological potential, stress tolerance, and description of new species.</title>
        <authorList>
            <person name="Gostin Ar C."/>
            <person name="Ohm R.A."/>
            <person name="Kogej T."/>
            <person name="Sonjak S."/>
            <person name="Turk M."/>
            <person name="Zajc J."/>
            <person name="Zalar P."/>
            <person name="Grube M."/>
            <person name="Sun H."/>
            <person name="Han J."/>
            <person name="Sharma A."/>
            <person name="Chiniquy J."/>
            <person name="Ngan C.Y."/>
            <person name="Lipzen A."/>
            <person name="Barry K."/>
            <person name="Grigoriev I.V."/>
            <person name="Gunde-Cimerman N."/>
        </authorList>
    </citation>
    <scope>NUCLEOTIDE SEQUENCE [LARGE SCALE GENOMIC DNA]</scope>
    <source>
        <strain evidence="9 10">EXF-2481</strain>
    </source>
</reference>
<dbReference type="GO" id="GO:0006465">
    <property type="term" value="P:signal peptide processing"/>
    <property type="evidence" value="ECO:0007669"/>
    <property type="project" value="InterPro"/>
</dbReference>
<keyword evidence="10" id="KW-1185">Reference proteome</keyword>
<feature type="active site" evidence="7">
    <location>
        <position position="49"/>
    </location>
</feature>
<evidence type="ECO:0000256" key="1">
    <source>
        <dbReference type="ARBA" id="ARBA00004273"/>
    </source>
</evidence>